<sequence length="95" mass="10752">MSLHVVAELRAASGQEDRLRTTLEALIEPSLAEEGAISYQPFVDPNDPRHWVMVEEWTDNDALEAHFRTPHFQHAAKVLEDVLAEPLVVRRLTPA</sequence>
<dbReference type="InterPro" id="IPR007138">
    <property type="entry name" value="ABM_dom"/>
</dbReference>
<proteinExistence type="predicted"/>
<dbReference type="GO" id="GO:0005829">
    <property type="term" value="C:cytosol"/>
    <property type="evidence" value="ECO:0007669"/>
    <property type="project" value="TreeGrafter"/>
</dbReference>
<evidence type="ECO:0000313" key="2">
    <source>
        <dbReference type="EMBL" id="KZM73668.1"/>
    </source>
</evidence>
<reference evidence="2 3" key="1">
    <citation type="submission" date="2016-04" db="EMBL/GenBank/DDBJ databases">
        <authorList>
            <person name="Evans L.H."/>
            <person name="Alamgir A."/>
            <person name="Owens N."/>
            <person name="Weber N.D."/>
            <person name="Virtaneva K."/>
            <person name="Barbian K."/>
            <person name="Babar A."/>
            <person name="Rosenke K."/>
        </authorList>
    </citation>
    <scope>NUCLEOTIDE SEQUENCE [LARGE SCALE GENOMIC DNA]</scope>
    <source>
        <strain evidence="2 3">IFM 0406</strain>
    </source>
</reference>
<dbReference type="PROSITE" id="PS51725">
    <property type="entry name" value="ABM"/>
    <property type="match status" value="1"/>
</dbReference>
<dbReference type="AlphaFoldDB" id="A0A161XIV8"/>
<dbReference type="InterPro" id="IPR050744">
    <property type="entry name" value="AI-2_Isomerase_LsrG"/>
</dbReference>
<keyword evidence="2" id="KW-0560">Oxidoreductase</keyword>
<dbReference type="EMBL" id="LWGR01000007">
    <property type="protein sequence ID" value="KZM73668.1"/>
    <property type="molecule type" value="Genomic_DNA"/>
</dbReference>
<dbReference type="Proteomes" id="UP000076512">
    <property type="component" value="Unassembled WGS sequence"/>
</dbReference>
<dbReference type="Gene3D" id="3.30.70.100">
    <property type="match status" value="1"/>
</dbReference>
<keyword evidence="2" id="KW-0503">Monooxygenase</keyword>
<accession>A0A161XIV8</accession>
<protein>
    <submittedName>
        <fullName evidence="2">Monooxygenase</fullName>
    </submittedName>
</protein>
<dbReference type="GO" id="GO:0004497">
    <property type="term" value="F:monooxygenase activity"/>
    <property type="evidence" value="ECO:0007669"/>
    <property type="project" value="UniProtKB-KW"/>
</dbReference>
<dbReference type="SUPFAM" id="SSF54909">
    <property type="entry name" value="Dimeric alpha+beta barrel"/>
    <property type="match status" value="1"/>
</dbReference>
<dbReference type="Pfam" id="PF03992">
    <property type="entry name" value="ABM"/>
    <property type="match status" value="1"/>
</dbReference>
<feature type="domain" description="ABM" evidence="1">
    <location>
        <begin position="3"/>
        <end position="92"/>
    </location>
</feature>
<dbReference type="PANTHER" id="PTHR33336:SF3">
    <property type="entry name" value="ABM DOMAIN-CONTAINING PROTEIN"/>
    <property type="match status" value="1"/>
</dbReference>
<comment type="caution">
    <text evidence="2">The sequence shown here is derived from an EMBL/GenBank/DDBJ whole genome shotgun (WGS) entry which is preliminary data.</text>
</comment>
<dbReference type="PANTHER" id="PTHR33336">
    <property type="entry name" value="QUINOL MONOOXYGENASE YGIN-RELATED"/>
    <property type="match status" value="1"/>
</dbReference>
<dbReference type="InterPro" id="IPR011008">
    <property type="entry name" value="Dimeric_a/b-barrel"/>
</dbReference>
<dbReference type="OrthoDB" id="5244470at2"/>
<evidence type="ECO:0000313" key="3">
    <source>
        <dbReference type="Proteomes" id="UP000076512"/>
    </source>
</evidence>
<gene>
    <name evidence="2" type="ORF">AWN90_34365</name>
</gene>
<keyword evidence="3" id="KW-1185">Reference proteome</keyword>
<dbReference type="STRING" id="455432.AWN90_34365"/>
<dbReference type="RefSeq" id="WP_067591471.1">
    <property type="nucleotide sequence ID" value="NZ_JABMCZ010000001.1"/>
</dbReference>
<organism evidence="2 3">
    <name type="scientific">Nocardia terpenica</name>
    <dbReference type="NCBI Taxonomy" id="455432"/>
    <lineage>
        <taxon>Bacteria</taxon>
        <taxon>Bacillati</taxon>
        <taxon>Actinomycetota</taxon>
        <taxon>Actinomycetes</taxon>
        <taxon>Mycobacteriales</taxon>
        <taxon>Nocardiaceae</taxon>
        <taxon>Nocardia</taxon>
    </lineage>
</organism>
<name>A0A161XIV8_9NOCA</name>
<evidence type="ECO:0000259" key="1">
    <source>
        <dbReference type="PROSITE" id="PS51725"/>
    </source>
</evidence>